<organism evidence="2">
    <name type="scientific">Fagus sylvatica</name>
    <name type="common">Beechnut</name>
    <dbReference type="NCBI Taxonomy" id="28930"/>
    <lineage>
        <taxon>Eukaryota</taxon>
        <taxon>Viridiplantae</taxon>
        <taxon>Streptophyta</taxon>
        <taxon>Embryophyta</taxon>
        <taxon>Tracheophyta</taxon>
        <taxon>Spermatophyta</taxon>
        <taxon>Magnoliopsida</taxon>
        <taxon>eudicotyledons</taxon>
        <taxon>Gunneridae</taxon>
        <taxon>Pentapetalae</taxon>
        <taxon>rosids</taxon>
        <taxon>fabids</taxon>
        <taxon>Fagales</taxon>
        <taxon>Fagaceae</taxon>
        <taxon>Fagus</taxon>
    </lineage>
</organism>
<reference evidence="2" key="1">
    <citation type="submission" date="2018-02" db="EMBL/GenBank/DDBJ databases">
        <authorList>
            <person name="Cohen D.B."/>
            <person name="Kent A.D."/>
        </authorList>
    </citation>
    <scope>NUCLEOTIDE SEQUENCE</scope>
</reference>
<evidence type="ECO:0000313" key="2">
    <source>
        <dbReference type="EMBL" id="SPC80558.1"/>
    </source>
</evidence>
<dbReference type="AlphaFoldDB" id="A0A2N9F0C7"/>
<dbReference type="PANTHER" id="PTHR47074">
    <property type="entry name" value="BNAC02G40300D PROTEIN"/>
    <property type="match status" value="1"/>
</dbReference>
<accession>A0A2N9F0C7</accession>
<dbReference type="Gene3D" id="3.30.420.10">
    <property type="entry name" value="Ribonuclease H-like superfamily/Ribonuclease H"/>
    <property type="match status" value="1"/>
</dbReference>
<evidence type="ECO:0000259" key="1">
    <source>
        <dbReference type="Pfam" id="PF13456"/>
    </source>
</evidence>
<dbReference type="InterPro" id="IPR036397">
    <property type="entry name" value="RNaseH_sf"/>
</dbReference>
<name>A0A2N9F0C7_FAGSY</name>
<dbReference type="InterPro" id="IPR044730">
    <property type="entry name" value="RNase_H-like_dom_plant"/>
</dbReference>
<gene>
    <name evidence="2" type="ORF">FSB_LOCUS8440</name>
</gene>
<dbReference type="InterPro" id="IPR012337">
    <property type="entry name" value="RNaseH-like_sf"/>
</dbReference>
<feature type="domain" description="RNase H type-1" evidence="1">
    <location>
        <begin position="55"/>
        <end position="110"/>
    </location>
</feature>
<dbReference type="Pfam" id="PF13456">
    <property type="entry name" value="RVT_3"/>
    <property type="match status" value="1"/>
</dbReference>
<dbReference type="CDD" id="cd06222">
    <property type="entry name" value="RNase_H_like"/>
    <property type="match status" value="1"/>
</dbReference>
<sequence>MPQYTTHTKDALSPFARRWRSEFWNIYKCFSRFLNLNVLYCVKWVPPPLHLIKINVDAAWNPSKASIAVVARDHRGFVLKAWSKHLDASDPMIAEATAIWWGLELAIQKGDLVENQ</sequence>
<dbReference type="PANTHER" id="PTHR47074:SF48">
    <property type="entry name" value="POLYNUCLEOTIDYL TRANSFERASE, RIBONUCLEASE H-LIKE SUPERFAMILY PROTEIN"/>
    <property type="match status" value="1"/>
</dbReference>
<dbReference type="GO" id="GO:0004523">
    <property type="term" value="F:RNA-DNA hybrid ribonuclease activity"/>
    <property type="evidence" value="ECO:0007669"/>
    <property type="project" value="InterPro"/>
</dbReference>
<protein>
    <recommendedName>
        <fullName evidence="1">RNase H type-1 domain-containing protein</fullName>
    </recommendedName>
</protein>
<dbReference type="InterPro" id="IPR052929">
    <property type="entry name" value="RNase_H-like_EbsB-rel"/>
</dbReference>
<dbReference type="SUPFAM" id="SSF53098">
    <property type="entry name" value="Ribonuclease H-like"/>
    <property type="match status" value="1"/>
</dbReference>
<dbReference type="GO" id="GO:0003676">
    <property type="term" value="F:nucleic acid binding"/>
    <property type="evidence" value="ECO:0007669"/>
    <property type="project" value="InterPro"/>
</dbReference>
<dbReference type="EMBL" id="OIVN01000457">
    <property type="protein sequence ID" value="SPC80558.1"/>
    <property type="molecule type" value="Genomic_DNA"/>
</dbReference>
<dbReference type="InterPro" id="IPR002156">
    <property type="entry name" value="RNaseH_domain"/>
</dbReference>
<proteinExistence type="predicted"/>